<dbReference type="EMBL" id="BMMI01000003">
    <property type="protein sequence ID" value="GGL63266.1"/>
    <property type="molecule type" value="Genomic_DNA"/>
</dbReference>
<keyword evidence="7" id="KW-1185">Reference proteome</keyword>
<evidence type="ECO:0000256" key="2">
    <source>
        <dbReference type="ARBA" id="ARBA00023125"/>
    </source>
</evidence>
<evidence type="ECO:0000256" key="4">
    <source>
        <dbReference type="PROSITE-ProRule" id="PRU00335"/>
    </source>
</evidence>
<evidence type="ECO:0000313" key="7">
    <source>
        <dbReference type="Proteomes" id="UP000648663"/>
    </source>
</evidence>
<dbReference type="Pfam" id="PF00440">
    <property type="entry name" value="TetR_N"/>
    <property type="match status" value="1"/>
</dbReference>
<comment type="caution">
    <text evidence="6">The sequence shown here is derived from an EMBL/GenBank/DDBJ whole genome shotgun (WGS) entry which is preliminary data.</text>
</comment>
<proteinExistence type="predicted"/>
<evidence type="ECO:0000259" key="5">
    <source>
        <dbReference type="PROSITE" id="PS50977"/>
    </source>
</evidence>
<dbReference type="PANTHER" id="PTHR30055:SF234">
    <property type="entry name" value="HTH-TYPE TRANSCRIPTIONAL REGULATOR BETI"/>
    <property type="match status" value="1"/>
</dbReference>
<name>A0ABQ2FXH0_9ACTN</name>
<dbReference type="PRINTS" id="PR00455">
    <property type="entry name" value="HTHTETR"/>
</dbReference>
<dbReference type="PROSITE" id="PS50977">
    <property type="entry name" value="HTH_TETR_2"/>
    <property type="match status" value="1"/>
</dbReference>
<keyword evidence="2 4" id="KW-0238">DNA-binding</keyword>
<keyword evidence="1" id="KW-0805">Transcription regulation</keyword>
<dbReference type="SUPFAM" id="SSF46689">
    <property type="entry name" value="Homeodomain-like"/>
    <property type="match status" value="1"/>
</dbReference>
<dbReference type="InterPro" id="IPR009057">
    <property type="entry name" value="Homeodomain-like_sf"/>
</dbReference>
<gene>
    <name evidence="6" type="ORF">GCM10011589_19340</name>
</gene>
<sequence>MATVDAAAGGRRERRKAQTRAEIRAAAQRLFAERGFDVVTIADIATAADVAVQTVFNHFDSKEALFFDGRTPWVEGVASAVTTRPDGTGPLAALRNYLEDDLHQLLEQETQPENRSYVEVLARSTSLQERERTLVEEAGSRVAAALATALSSSEQPDGASVELLSRLAGDLFLVAGRVLVLANRRRVLGTEHGAAARGPEHASTAATLSMLEDGVRRLARQLDVRID</sequence>
<feature type="DNA-binding region" description="H-T-H motif" evidence="4">
    <location>
        <begin position="40"/>
        <end position="59"/>
    </location>
</feature>
<evidence type="ECO:0000256" key="3">
    <source>
        <dbReference type="ARBA" id="ARBA00023163"/>
    </source>
</evidence>
<protein>
    <recommendedName>
        <fullName evidence="5">HTH tetR-type domain-containing protein</fullName>
    </recommendedName>
</protein>
<reference evidence="7" key="1">
    <citation type="journal article" date="2019" name="Int. J. Syst. Evol. Microbiol.">
        <title>The Global Catalogue of Microorganisms (GCM) 10K type strain sequencing project: providing services to taxonomists for standard genome sequencing and annotation.</title>
        <authorList>
            <consortium name="The Broad Institute Genomics Platform"/>
            <consortium name="The Broad Institute Genome Sequencing Center for Infectious Disease"/>
            <person name="Wu L."/>
            <person name="Ma J."/>
        </authorList>
    </citation>
    <scope>NUCLEOTIDE SEQUENCE [LARGE SCALE GENOMIC DNA]</scope>
    <source>
        <strain evidence="7">CGMCC 4.5581</strain>
    </source>
</reference>
<accession>A0ABQ2FXH0</accession>
<keyword evidence="3" id="KW-0804">Transcription</keyword>
<evidence type="ECO:0000313" key="6">
    <source>
        <dbReference type="EMBL" id="GGL63266.1"/>
    </source>
</evidence>
<dbReference type="InterPro" id="IPR001647">
    <property type="entry name" value="HTH_TetR"/>
</dbReference>
<dbReference type="PANTHER" id="PTHR30055">
    <property type="entry name" value="HTH-TYPE TRANSCRIPTIONAL REGULATOR RUTR"/>
    <property type="match status" value="1"/>
</dbReference>
<dbReference type="InterPro" id="IPR050109">
    <property type="entry name" value="HTH-type_TetR-like_transc_reg"/>
</dbReference>
<dbReference type="Proteomes" id="UP000648663">
    <property type="component" value="Unassembled WGS sequence"/>
</dbReference>
<organism evidence="6 7">
    <name type="scientific">Modestobacter marinus</name>
    <dbReference type="NCBI Taxonomy" id="477641"/>
    <lineage>
        <taxon>Bacteria</taxon>
        <taxon>Bacillati</taxon>
        <taxon>Actinomycetota</taxon>
        <taxon>Actinomycetes</taxon>
        <taxon>Geodermatophilales</taxon>
        <taxon>Geodermatophilaceae</taxon>
        <taxon>Modestobacter</taxon>
    </lineage>
</organism>
<dbReference type="Gene3D" id="1.10.357.10">
    <property type="entry name" value="Tetracycline Repressor, domain 2"/>
    <property type="match status" value="1"/>
</dbReference>
<feature type="domain" description="HTH tetR-type" evidence="5">
    <location>
        <begin position="17"/>
        <end position="77"/>
    </location>
</feature>
<evidence type="ECO:0000256" key="1">
    <source>
        <dbReference type="ARBA" id="ARBA00023015"/>
    </source>
</evidence>